<comment type="caution">
    <text evidence="8">The sequence shown here is derived from an EMBL/GenBank/DDBJ whole genome shotgun (WGS) entry which is preliminary data.</text>
</comment>
<evidence type="ECO:0000256" key="5">
    <source>
        <dbReference type="SAM" id="MobiDB-lite"/>
    </source>
</evidence>
<dbReference type="SUPFAM" id="SSF54373">
    <property type="entry name" value="FAD-linked reductases, C-terminal domain"/>
    <property type="match status" value="1"/>
</dbReference>
<dbReference type="InterPro" id="IPR007867">
    <property type="entry name" value="GMC_OxRtase_C"/>
</dbReference>
<keyword evidence="9" id="KW-1185">Reference proteome</keyword>
<evidence type="ECO:0000259" key="7">
    <source>
        <dbReference type="Pfam" id="PF05199"/>
    </source>
</evidence>
<keyword evidence="8" id="KW-0614">Plasmid</keyword>
<dbReference type="InterPro" id="IPR012132">
    <property type="entry name" value="GMC_OxRdtase"/>
</dbReference>
<dbReference type="RefSeq" id="WP_241034565.1">
    <property type="nucleotide sequence ID" value="NZ_BAAAJF010000034.1"/>
</dbReference>
<dbReference type="Pfam" id="PF05199">
    <property type="entry name" value="GMC_oxred_C"/>
    <property type="match status" value="1"/>
</dbReference>
<protein>
    <submittedName>
        <fullName evidence="8">GMC family oxidoreductase N-terminal domain-containing protein</fullName>
    </submittedName>
</protein>
<reference evidence="8 9" key="1">
    <citation type="submission" date="2022-03" db="EMBL/GenBank/DDBJ databases">
        <title>Pseudonocardia alaer sp. nov., a novel actinomycete isolated from reed forest soil.</title>
        <authorList>
            <person name="Wang L."/>
        </authorList>
    </citation>
    <scope>NUCLEOTIDE SEQUENCE [LARGE SCALE GENOMIC DNA]</scope>
    <source>
        <strain evidence="8 9">Y-16303</strain>
        <plasmid evidence="8">unnamed</plasmid>
    </source>
</reference>
<evidence type="ECO:0000313" key="9">
    <source>
        <dbReference type="Proteomes" id="UP001299970"/>
    </source>
</evidence>
<dbReference type="Gene3D" id="3.50.50.60">
    <property type="entry name" value="FAD/NAD(P)-binding domain"/>
    <property type="match status" value="1"/>
</dbReference>
<geneLocation type="plasmid" evidence="8">
    <name>unnamed</name>
</geneLocation>
<dbReference type="Pfam" id="PF00732">
    <property type="entry name" value="GMC_oxred_N"/>
    <property type="match status" value="1"/>
</dbReference>
<evidence type="ECO:0000256" key="3">
    <source>
        <dbReference type="ARBA" id="ARBA00022630"/>
    </source>
</evidence>
<keyword evidence="3" id="KW-0285">Flavoprotein</keyword>
<dbReference type="PANTHER" id="PTHR11552">
    <property type="entry name" value="GLUCOSE-METHANOL-CHOLINE GMC OXIDOREDUCTASE"/>
    <property type="match status" value="1"/>
</dbReference>
<gene>
    <name evidence="8" type="ORF">MMF94_01620</name>
</gene>
<dbReference type="InterPro" id="IPR036188">
    <property type="entry name" value="FAD/NAD-bd_sf"/>
</dbReference>
<dbReference type="EMBL" id="JAKXMK010000002">
    <property type="protein sequence ID" value="MCH6164365.1"/>
    <property type="molecule type" value="Genomic_DNA"/>
</dbReference>
<dbReference type="PIRSF" id="PIRSF000137">
    <property type="entry name" value="Alcohol_oxidase"/>
    <property type="match status" value="1"/>
</dbReference>
<comment type="cofactor">
    <cofactor evidence="1">
        <name>FAD</name>
        <dbReference type="ChEBI" id="CHEBI:57692"/>
    </cofactor>
</comment>
<evidence type="ECO:0000313" key="8">
    <source>
        <dbReference type="EMBL" id="MCH6164365.1"/>
    </source>
</evidence>
<feature type="domain" description="Glucose-methanol-choline oxidoreductase N-terminal" evidence="6">
    <location>
        <begin position="76"/>
        <end position="356"/>
    </location>
</feature>
<dbReference type="InterPro" id="IPR000172">
    <property type="entry name" value="GMC_OxRdtase_N"/>
</dbReference>
<organism evidence="8 9">
    <name type="scientific">Pseudonocardia alaniniphila</name>
    <dbReference type="NCBI Taxonomy" id="75291"/>
    <lineage>
        <taxon>Bacteria</taxon>
        <taxon>Bacillati</taxon>
        <taxon>Actinomycetota</taxon>
        <taxon>Actinomycetes</taxon>
        <taxon>Pseudonocardiales</taxon>
        <taxon>Pseudonocardiaceae</taxon>
        <taxon>Pseudonocardia</taxon>
    </lineage>
</organism>
<dbReference type="PANTHER" id="PTHR11552:SF147">
    <property type="entry name" value="CHOLINE DEHYDROGENASE, MITOCHONDRIAL"/>
    <property type="match status" value="1"/>
</dbReference>
<proteinExistence type="inferred from homology"/>
<keyword evidence="4" id="KW-0274">FAD</keyword>
<name>A0ABS9T781_9PSEU</name>
<dbReference type="Gene3D" id="3.30.560.10">
    <property type="entry name" value="Glucose Oxidase, domain 3"/>
    <property type="match status" value="1"/>
</dbReference>
<dbReference type="SUPFAM" id="SSF51905">
    <property type="entry name" value="FAD/NAD(P)-binding domain"/>
    <property type="match status" value="1"/>
</dbReference>
<accession>A0ABS9T781</accession>
<evidence type="ECO:0000256" key="1">
    <source>
        <dbReference type="ARBA" id="ARBA00001974"/>
    </source>
</evidence>
<feature type="domain" description="Glucose-methanol-choline oxidoreductase C-terminal" evidence="7">
    <location>
        <begin position="421"/>
        <end position="555"/>
    </location>
</feature>
<sequence length="566" mass="60535">MRYPAAPGLGSGQRSRAKDMMPSTVRTSLRDTRDFIPRLNAGPMTRRNLLKLFGVSAGAFGIGSHIPAGSNRPLAYDYVIVGAGSAGCTLAARLLADSRASVLLIEAGGSNNRPDVRDFTRSESLTAPGATTDWPFESEPQRALLGRRQSFACGRLEGGSSSVNGMVWVRGNPADYDGWAAGGCPGWDYRSVLPSLAALTGPIRPSSELTRRNALSHVVVEAAVDAGYPFNADYNGKSQFGVAFTQLNVVNGIRQDAFSTFLTPYLTDPRLTVMTDALVTRLAFDRGKAIDRVLIDAGGHEIAVTANREVIVSAGSINTARLLQLSGIGAAADLEPLGIAVVEDLPGVGQNLHDHLISVVSKRLRTPEPPSHVTAMDVNVFTGRGRVPGAPRFQFQVYYTRTAHVPYPAESLPIGVMNLHPTSRGYVRLRSADPRMPPIIQPNFLQTSEDFDTALEGYELARELMNAKALRDRVVDDGAVPPADLRTKQQVVAAMRTYSESNYHAVGTCRMGTDALAVVDPQLRVRGVTGLRLASAAIMPAITSGNTNAPSMMIGDRCGRLILGTG</sequence>
<evidence type="ECO:0000256" key="4">
    <source>
        <dbReference type="ARBA" id="ARBA00022827"/>
    </source>
</evidence>
<dbReference type="Proteomes" id="UP001299970">
    <property type="component" value="Unassembled WGS sequence"/>
</dbReference>
<evidence type="ECO:0000256" key="2">
    <source>
        <dbReference type="ARBA" id="ARBA00010790"/>
    </source>
</evidence>
<evidence type="ECO:0000259" key="6">
    <source>
        <dbReference type="Pfam" id="PF00732"/>
    </source>
</evidence>
<feature type="region of interest" description="Disordered" evidence="5">
    <location>
        <begin position="1"/>
        <end position="23"/>
    </location>
</feature>
<comment type="similarity">
    <text evidence="2">Belongs to the GMC oxidoreductase family.</text>
</comment>